<feature type="non-terminal residue" evidence="1">
    <location>
        <position position="54"/>
    </location>
</feature>
<dbReference type="AlphaFoldDB" id="A0AAD8ELF6"/>
<keyword evidence="2" id="KW-1185">Reference proteome</keyword>
<dbReference type="Proteomes" id="UP001233999">
    <property type="component" value="Unassembled WGS sequence"/>
</dbReference>
<accession>A0AAD8ELF6</accession>
<sequence length="54" mass="6098">TTWSDLFRCLLQDPLLPLVVVLSKYVVQPTEAGSKCMGYCRGRQISPTRKVNQT</sequence>
<gene>
    <name evidence="1" type="ORF">L9F63_014103</name>
</gene>
<evidence type="ECO:0000313" key="2">
    <source>
        <dbReference type="Proteomes" id="UP001233999"/>
    </source>
</evidence>
<protein>
    <submittedName>
        <fullName evidence="1">Uncharacterized protein</fullName>
    </submittedName>
</protein>
<dbReference type="EMBL" id="JASPKZ010003044">
    <property type="protein sequence ID" value="KAJ9594491.1"/>
    <property type="molecule type" value="Genomic_DNA"/>
</dbReference>
<name>A0AAD8ELF6_DIPPU</name>
<feature type="non-terminal residue" evidence="1">
    <location>
        <position position="1"/>
    </location>
</feature>
<organism evidence="1 2">
    <name type="scientific">Diploptera punctata</name>
    <name type="common">Pacific beetle cockroach</name>
    <dbReference type="NCBI Taxonomy" id="6984"/>
    <lineage>
        <taxon>Eukaryota</taxon>
        <taxon>Metazoa</taxon>
        <taxon>Ecdysozoa</taxon>
        <taxon>Arthropoda</taxon>
        <taxon>Hexapoda</taxon>
        <taxon>Insecta</taxon>
        <taxon>Pterygota</taxon>
        <taxon>Neoptera</taxon>
        <taxon>Polyneoptera</taxon>
        <taxon>Dictyoptera</taxon>
        <taxon>Blattodea</taxon>
        <taxon>Blaberoidea</taxon>
        <taxon>Blaberidae</taxon>
        <taxon>Diplopterinae</taxon>
        <taxon>Diploptera</taxon>
    </lineage>
</organism>
<evidence type="ECO:0000313" key="1">
    <source>
        <dbReference type="EMBL" id="KAJ9594491.1"/>
    </source>
</evidence>
<reference evidence="1" key="1">
    <citation type="journal article" date="2023" name="IScience">
        <title>Live-bearing cockroach genome reveals convergent evolutionary mechanisms linked to viviparity in insects and beyond.</title>
        <authorList>
            <person name="Fouks B."/>
            <person name="Harrison M.C."/>
            <person name="Mikhailova A.A."/>
            <person name="Marchal E."/>
            <person name="English S."/>
            <person name="Carruthers M."/>
            <person name="Jennings E.C."/>
            <person name="Chiamaka E.L."/>
            <person name="Frigard R.A."/>
            <person name="Pippel M."/>
            <person name="Attardo G.M."/>
            <person name="Benoit J.B."/>
            <person name="Bornberg-Bauer E."/>
            <person name="Tobe S.S."/>
        </authorList>
    </citation>
    <scope>NUCLEOTIDE SEQUENCE</scope>
    <source>
        <strain evidence="1">Stay&amp;Tobe</strain>
    </source>
</reference>
<proteinExistence type="predicted"/>
<reference evidence="1" key="2">
    <citation type="submission" date="2023-05" db="EMBL/GenBank/DDBJ databases">
        <authorList>
            <person name="Fouks B."/>
        </authorList>
    </citation>
    <scope>NUCLEOTIDE SEQUENCE</scope>
    <source>
        <strain evidence="1">Stay&amp;Tobe</strain>
        <tissue evidence="1">Testes</tissue>
    </source>
</reference>
<comment type="caution">
    <text evidence="1">The sequence shown here is derived from an EMBL/GenBank/DDBJ whole genome shotgun (WGS) entry which is preliminary data.</text>
</comment>